<dbReference type="Proteomes" id="UP000641853">
    <property type="component" value="Unassembled WGS sequence"/>
</dbReference>
<accession>A0A8H6V5X9</accession>
<evidence type="ECO:0000256" key="1">
    <source>
        <dbReference type="SAM" id="SignalP"/>
    </source>
</evidence>
<feature type="signal peptide" evidence="1">
    <location>
        <begin position="1"/>
        <end position="18"/>
    </location>
</feature>
<comment type="caution">
    <text evidence="2">The sequence shown here is derived from an EMBL/GenBank/DDBJ whole genome shotgun (WGS) entry which is preliminary data.</text>
</comment>
<name>A0A8H6V5X9_9EURO</name>
<keyword evidence="1" id="KW-0732">Signal</keyword>
<evidence type="ECO:0000313" key="2">
    <source>
        <dbReference type="EMBL" id="KAF7179020.1"/>
    </source>
</evidence>
<keyword evidence="3" id="KW-1185">Reference proteome</keyword>
<sequence>MAPALLAHLCLGRRSCTAMIVVFGDETYYRGDMLLGRQPRRSRSRLWRVVGGWQLRVHNDYFESVRSSYARMFLILLRPVVPIVSLVHGVSTSECAQVRVCA</sequence>
<feature type="chain" id="PRO_5034394010" description="Secreted protein" evidence="1">
    <location>
        <begin position="19"/>
        <end position="102"/>
    </location>
</feature>
<dbReference type="EMBL" id="JACBAG010001870">
    <property type="protein sequence ID" value="KAF7179020.1"/>
    <property type="molecule type" value="Genomic_DNA"/>
</dbReference>
<proteinExistence type="predicted"/>
<evidence type="ECO:0000313" key="3">
    <source>
        <dbReference type="Proteomes" id="UP000641853"/>
    </source>
</evidence>
<dbReference type="AlphaFoldDB" id="A0A8H6V5X9"/>
<protein>
    <recommendedName>
        <fullName evidence="4">Secreted protein</fullName>
    </recommendedName>
</protein>
<evidence type="ECO:0008006" key="4">
    <source>
        <dbReference type="Google" id="ProtNLM"/>
    </source>
</evidence>
<reference evidence="2" key="1">
    <citation type="submission" date="2020-06" db="EMBL/GenBank/DDBJ databases">
        <title>Draft genome sequences of strains closely related to Aspergillus parafelis and Aspergillus hiratsukae.</title>
        <authorList>
            <person name="Dos Santos R.A.C."/>
            <person name="Rivero-Menendez O."/>
            <person name="Steenwyk J.L."/>
            <person name="Mead M.E."/>
            <person name="Goldman G.H."/>
            <person name="Alastruey-Izquierdo A."/>
            <person name="Rokas A."/>
        </authorList>
    </citation>
    <scope>NUCLEOTIDE SEQUENCE</scope>
    <source>
        <strain evidence="2">CNM-CM7691</strain>
    </source>
</reference>
<organism evidence="2 3">
    <name type="scientific">Aspergillus felis</name>
    <dbReference type="NCBI Taxonomy" id="1287682"/>
    <lineage>
        <taxon>Eukaryota</taxon>
        <taxon>Fungi</taxon>
        <taxon>Dikarya</taxon>
        <taxon>Ascomycota</taxon>
        <taxon>Pezizomycotina</taxon>
        <taxon>Eurotiomycetes</taxon>
        <taxon>Eurotiomycetidae</taxon>
        <taxon>Eurotiales</taxon>
        <taxon>Aspergillaceae</taxon>
        <taxon>Aspergillus</taxon>
        <taxon>Aspergillus subgen. Fumigati</taxon>
    </lineage>
</organism>
<gene>
    <name evidence="2" type="ORF">CNMCM7691_007895</name>
</gene>